<evidence type="ECO:0000256" key="1">
    <source>
        <dbReference type="ARBA" id="ARBA00004651"/>
    </source>
</evidence>
<sequence length="475" mass="51106">MNPFPIVFASLRRHWVMNLLFVLLIAVAVAIGVGITAQERALRQGSAHAADKFDILVAAPGSQTDIVMNTIFLRPSAVNLLEGPVWSKLLSDDRVDFAAPLAFGDSWHNHSIVGSTAQFVDYLSGGLKDGTMFADHEEAVIGVAVPLEIGDSFEPAHGHGIEAEEHHHHGVNIKVVGRMKATGTPWDSAIVVPVEQVWEVHSLGTGHADDEDHEHNEDHDDDHAHDEHDHEHDHHHDNGASAAAAQDHDHDEDHGAAHHDEHGGEHDHAPGEAHDHDDEDHPDHAVKLGPPFDGVDLPGVPAMVVHPKTVAGAYSLRSSYRTDHSMAFFPAEVLVEMYEMLGNASSVMRWMALGTQALVVAAILAAVLALMQIYRKQFAVLRALGAPKSYIFGAIWLYVATLVVFGAAIGLGLGWAVAQAVSQAFTAETGMAMRATIAAPELTLAAGFILIGFALALVPAFMLYRKPVVDALRGS</sequence>
<feature type="domain" description="ABC3 transporter permease C-terminal" evidence="8">
    <location>
        <begin position="357"/>
        <end position="467"/>
    </location>
</feature>
<feature type="transmembrane region" description="Helical" evidence="7">
    <location>
        <begin position="442"/>
        <end position="464"/>
    </location>
</feature>
<proteinExistence type="predicted"/>
<feature type="transmembrane region" description="Helical" evidence="7">
    <location>
        <begin position="395"/>
        <end position="422"/>
    </location>
</feature>
<dbReference type="Proteomes" id="UP000252517">
    <property type="component" value="Unassembled WGS sequence"/>
</dbReference>
<evidence type="ECO:0000256" key="6">
    <source>
        <dbReference type="SAM" id="MobiDB-lite"/>
    </source>
</evidence>
<evidence type="ECO:0000256" key="2">
    <source>
        <dbReference type="ARBA" id="ARBA00022475"/>
    </source>
</evidence>
<dbReference type="EMBL" id="JPWH01000005">
    <property type="protein sequence ID" value="RCK51648.1"/>
    <property type="molecule type" value="Genomic_DNA"/>
</dbReference>
<keyword evidence="5 7" id="KW-0472">Membrane</keyword>
<dbReference type="PANTHER" id="PTHR43738:SF2">
    <property type="entry name" value="ABC TRANSPORTER PERMEASE"/>
    <property type="match status" value="1"/>
</dbReference>
<reference evidence="9 10" key="1">
    <citation type="submission" date="2014-07" db="EMBL/GenBank/DDBJ databases">
        <title>Draft genome sequence of Thalassospira profundimaris S25-3-2.</title>
        <authorList>
            <person name="Lai Q."/>
            <person name="Shao Z."/>
        </authorList>
    </citation>
    <scope>NUCLEOTIDE SEQUENCE [LARGE SCALE GENOMIC DNA]</scope>
    <source>
        <strain evidence="9 10">S25-3-2</strain>
    </source>
</reference>
<comment type="subcellular location">
    <subcellularLocation>
        <location evidence="1">Cell membrane</location>
        <topology evidence="1">Multi-pass membrane protein</topology>
    </subcellularLocation>
</comment>
<comment type="caution">
    <text evidence="9">The sequence shown here is derived from an EMBL/GenBank/DDBJ whole genome shotgun (WGS) entry which is preliminary data.</text>
</comment>
<evidence type="ECO:0000313" key="9">
    <source>
        <dbReference type="EMBL" id="RCK51648.1"/>
    </source>
</evidence>
<keyword evidence="2" id="KW-1003">Cell membrane</keyword>
<evidence type="ECO:0000256" key="7">
    <source>
        <dbReference type="SAM" id="Phobius"/>
    </source>
</evidence>
<keyword evidence="3 7" id="KW-0812">Transmembrane</keyword>
<feature type="compositionally biased region" description="Basic and acidic residues" evidence="6">
    <location>
        <begin position="246"/>
        <end position="286"/>
    </location>
</feature>
<accession>A0A367XDC3</accession>
<dbReference type="InterPro" id="IPR051125">
    <property type="entry name" value="ABC-4/HrtB_transporter"/>
</dbReference>
<feature type="region of interest" description="Disordered" evidence="6">
    <location>
        <begin position="205"/>
        <end position="291"/>
    </location>
</feature>
<gene>
    <name evidence="9" type="ORF">TH25_08105</name>
</gene>
<name>A0A367XDC3_9PROT</name>
<organism evidence="9 10">
    <name type="scientific">Thalassospira profundimaris</name>
    <dbReference type="NCBI Taxonomy" id="502049"/>
    <lineage>
        <taxon>Bacteria</taxon>
        <taxon>Pseudomonadati</taxon>
        <taxon>Pseudomonadota</taxon>
        <taxon>Alphaproteobacteria</taxon>
        <taxon>Rhodospirillales</taxon>
        <taxon>Thalassospiraceae</taxon>
        <taxon>Thalassospira</taxon>
    </lineage>
</organism>
<dbReference type="RefSeq" id="WP_114087841.1">
    <property type="nucleotide sequence ID" value="NZ_JPWH01000005.1"/>
</dbReference>
<evidence type="ECO:0000259" key="8">
    <source>
        <dbReference type="Pfam" id="PF02687"/>
    </source>
</evidence>
<evidence type="ECO:0000256" key="5">
    <source>
        <dbReference type="ARBA" id="ARBA00023136"/>
    </source>
</evidence>
<evidence type="ECO:0000256" key="4">
    <source>
        <dbReference type="ARBA" id="ARBA00022989"/>
    </source>
</evidence>
<feature type="compositionally biased region" description="Basic and acidic residues" evidence="6">
    <location>
        <begin position="207"/>
        <end position="238"/>
    </location>
</feature>
<evidence type="ECO:0000313" key="10">
    <source>
        <dbReference type="Proteomes" id="UP000252517"/>
    </source>
</evidence>
<evidence type="ECO:0000256" key="3">
    <source>
        <dbReference type="ARBA" id="ARBA00022692"/>
    </source>
</evidence>
<dbReference type="GO" id="GO:0005886">
    <property type="term" value="C:plasma membrane"/>
    <property type="evidence" value="ECO:0007669"/>
    <property type="project" value="UniProtKB-SubCell"/>
</dbReference>
<dbReference type="PANTHER" id="PTHR43738">
    <property type="entry name" value="ABC TRANSPORTER, MEMBRANE PROTEIN"/>
    <property type="match status" value="1"/>
</dbReference>
<dbReference type="OrthoDB" id="9784014at2"/>
<feature type="transmembrane region" description="Helical" evidence="7">
    <location>
        <begin position="350"/>
        <end position="374"/>
    </location>
</feature>
<dbReference type="Pfam" id="PF02687">
    <property type="entry name" value="FtsX"/>
    <property type="match status" value="1"/>
</dbReference>
<dbReference type="InterPro" id="IPR003838">
    <property type="entry name" value="ABC3_permease_C"/>
</dbReference>
<keyword evidence="4 7" id="KW-1133">Transmembrane helix</keyword>
<dbReference type="AlphaFoldDB" id="A0A367XDC3"/>
<protein>
    <recommendedName>
        <fullName evidence="8">ABC3 transporter permease C-terminal domain-containing protein</fullName>
    </recommendedName>
</protein>